<proteinExistence type="predicted"/>
<dbReference type="GeneID" id="105225451"/>
<feature type="compositionally biased region" description="Basic and acidic residues" evidence="1">
    <location>
        <begin position="262"/>
        <end position="276"/>
    </location>
</feature>
<feature type="region of interest" description="Disordered" evidence="1">
    <location>
        <begin position="261"/>
        <end position="365"/>
    </location>
</feature>
<protein>
    <submittedName>
        <fullName evidence="3 4">Uncharacterized protein LOC105225451 isoform X4</fullName>
    </submittedName>
</protein>
<evidence type="ECO:0000313" key="4">
    <source>
        <dbReference type="RefSeq" id="XP_049306348.1"/>
    </source>
</evidence>
<feature type="region of interest" description="Disordered" evidence="1">
    <location>
        <begin position="1"/>
        <end position="25"/>
    </location>
</feature>
<evidence type="ECO:0000313" key="3">
    <source>
        <dbReference type="RefSeq" id="XP_049306343.1"/>
    </source>
</evidence>
<feature type="compositionally biased region" description="Low complexity" evidence="1">
    <location>
        <begin position="46"/>
        <end position="65"/>
    </location>
</feature>
<reference evidence="2 3" key="1">
    <citation type="submission" date="2025-05" db="UniProtKB">
        <authorList>
            <consortium name="RefSeq"/>
        </authorList>
    </citation>
    <scope>NUCLEOTIDE SEQUENCE [LARGE SCALE GENOMIC DNA]</scope>
    <source>
        <tissue evidence="3 4">Adult</tissue>
    </source>
</reference>
<sequence>MSKTSRTNNKTRSRLGLRSGDNLSEIRTLEEDEQLEQVRQSEQLINNNNMDSGNSSGLLSPTRSRSSTLINTNLNPTDILAFVEQLPKFEGPPDNLEKFITSVEELLLLIKSVDQTPYGQLLLRAVRNKIIGKADEALILCDTRLNWDDVKTNLKRLYSSKKTEAMLLREIQTLPDGLTMGKLFFTIIKLRSQLTTLAKDIDQNSYGLAAKRALYDEICLNAFIVGLKDPLRTIIRTRNPETIEKAYEYGQIEQSFFYQNRQQEDRNHDRSKDRNHPYLRRNQQEQKQSNNNNNNNSNNRYISHQQTNTQQRGQTVSNQNPFRNNGKSISSNQQSGNGPSTGATLCNISDDGNFPLGASVDQSGT</sequence>
<dbReference type="Proteomes" id="UP001652620">
    <property type="component" value="Chromosome 1"/>
</dbReference>
<gene>
    <name evidence="3 4" type="primary">LOC105225451</name>
</gene>
<feature type="compositionally biased region" description="Low complexity" evidence="1">
    <location>
        <begin position="289"/>
        <end position="299"/>
    </location>
</feature>
<evidence type="ECO:0000313" key="2">
    <source>
        <dbReference type="Proteomes" id="UP001652620"/>
    </source>
</evidence>
<keyword evidence="2" id="KW-1185">Reference proteome</keyword>
<organism evidence="2 3">
    <name type="scientific">Bactrocera dorsalis</name>
    <name type="common">Oriental fruit fly</name>
    <name type="synonym">Dacus dorsalis</name>
    <dbReference type="NCBI Taxonomy" id="27457"/>
    <lineage>
        <taxon>Eukaryota</taxon>
        <taxon>Metazoa</taxon>
        <taxon>Ecdysozoa</taxon>
        <taxon>Arthropoda</taxon>
        <taxon>Hexapoda</taxon>
        <taxon>Insecta</taxon>
        <taxon>Pterygota</taxon>
        <taxon>Neoptera</taxon>
        <taxon>Endopterygota</taxon>
        <taxon>Diptera</taxon>
        <taxon>Brachycera</taxon>
        <taxon>Muscomorpha</taxon>
        <taxon>Tephritoidea</taxon>
        <taxon>Tephritidae</taxon>
        <taxon>Bactrocera</taxon>
        <taxon>Bactrocera</taxon>
    </lineage>
</organism>
<name>A0ABM3JAT3_BACDO</name>
<feature type="region of interest" description="Disordered" evidence="1">
    <location>
        <begin position="44"/>
        <end position="65"/>
    </location>
</feature>
<accession>A0ABM3JAT3</accession>
<evidence type="ECO:0000256" key="1">
    <source>
        <dbReference type="SAM" id="MobiDB-lite"/>
    </source>
</evidence>
<dbReference type="RefSeq" id="XP_049306343.1">
    <property type="nucleotide sequence ID" value="XM_049450386.1"/>
</dbReference>
<feature type="compositionally biased region" description="Polar residues" evidence="1">
    <location>
        <begin position="300"/>
        <end position="347"/>
    </location>
</feature>
<dbReference type="RefSeq" id="XP_049306348.1">
    <property type="nucleotide sequence ID" value="XM_049450391.1"/>
</dbReference>